<reference evidence="2" key="1">
    <citation type="submission" date="2021-07" db="EMBL/GenBank/DDBJ databases">
        <authorList>
            <person name="Catto M.A."/>
            <person name="Jacobson A."/>
            <person name="Kennedy G."/>
            <person name="Labadie P."/>
            <person name="Hunt B.G."/>
            <person name="Srinivasan R."/>
        </authorList>
    </citation>
    <scope>NUCLEOTIDE SEQUENCE</scope>
    <source>
        <strain evidence="2">PL_HMW_Pooled</strain>
        <tissue evidence="2">Head</tissue>
    </source>
</reference>
<reference evidence="2" key="2">
    <citation type="journal article" date="2023" name="BMC Genomics">
        <title>Pest status, molecular evolution, and epigenetic factors derived from the genome assembly of Frankliniella fusca, a thysanopteran phytovirus vector.</title>
        <authorList>
            <person name="Catto M.A."/>
            <person name="Labadie P.E."/>
            <person name="Jacobson A.L."/>
            <person name="Kennedy G.G."/>
            <person name="Srinivasan R."/>
            <person name="Hunt B.G."/>
        </authorList>
    </citation>
    <scope>NUCLEOTIDE SEQUENCE</scope>
    <source>
        <strain evidence="2">PL_HMW_Pooled</strain>
    </source>
</reference>
<dbReference type="EMBL" id="JAHWGI010000264">
    <property type="protein sequence ID" value="KAK3911423.1"/>
    <property type="molecule type" value="Genomic_DNA"/>
</dbReference>
<dbReference type="Proteomes" id="UP001219518">
    <property type="component" value="Unassembled WGS sequence"/>
</dbReference>
<keyword evidence="3" id="KW-1185">Reference proteome</keyword>
<name>A0AAE1GYZ5_9NEOP</name>
<sequence>MKHHRHLGKCLFPPNQDSREDRERVLLTVHKQMENADGVDIVIDAGDGVEDHWFDVQEAMIADNNDINNVNENVPDAADLVRGPGQSEPLPFDSKPKKRENLDHPLFPGISATKFECLLAIFHFAMRHDLSMTGEKKCYQKVNLFSKMYLGEYKSFINATSKCDVCDNINSVNSLKSSNFFVYIPMEQQLRSLFESNPDIMDLLGHRFNRNVSPDQISDIFDGSSSSPLLDGDGKRNG</sequence>
<feature type="region of interest" description="Disordered" evidence="1">
    <location>
        <begin position="80"/>
        <end position="99"/>
    </location>
</feature>
<proteinExistence type="predicted"/>
<gene>
    <name evidence="2" type="ORF">KUF71_004425</name>
</gene>
<comment type="caution">
    <text evidence="2">The sequence shown here is derived from an EMBL/GenBank/DDBJ whole genome shotgun (WGS) entry which is preliminary data.</text>
</comment>
<protein>
    <submittedName>
        <fullName evidence="2">F-box/kelch-repeat protein</fullName>
    </submittedName>
</protein>
<dbReference type="AlphaFoldDB" id="A0AAE1GYZ5"/>
<evidence type="ECO:0000256" key="1">
    <source>
        <dbReference type="SAM" id="MobiDB-lite"/>
    </source>
</evidence>
<evidence type="ECO:0000313" key="3">
    <source>
        <dbReference type="Proteomes" id="UP001219518"/>
    </source>
</evidence>
<accession>A0AAE1GYZ5</accession>
<organism evidence="2 3">
    <name type="scientific">Frankliniella fusca</name>
    <dbReference type="NCBI Taxonomy" id="407009"/>
    <lineage>
        <taxon>Eukaryota</taxon>
        <taxon>Metazoa</taxon>
        <taxon>Ecdysozoa</taxon>
        <taxon>Arthropoda</taxon>
        <taxon>Hexapoda</taxon>
        <taxon>Insecta</taxon>
        <taxon>Pterygota</taxon>
        <taxon>Neoptera</taxon>
        <taxon>Paraneoptera</taxon>
        <taxon>Thysanoptera</taxon>
        <taxon>Terebrantia</taxon>
        <taxon>Thripoidea</taxon>
        <taxon>Thripidae</taxon>
        <taxon>Frankliniella</taxon>
    </lineage>
</organism>
<feature type="region of interest" description="Disordered" evidence="1">
    <location>
        <begin position="219"/>
        <end position="238"/>
    </location>
</feature>
<evidence type="ECO:0000313" key="2">
    <source>
        <dbReference type="EMBL" id="KAK3911423.1"/>
    </source>
</evidence>
<feature type="compositionally biased region" description="Low complexity" evidence="1">
    <location>
        <begin position="222"/>
        <end position="231"/>
    </location>
</feature>